<dbReference type="EMBL" id="CP026095">
    <property type="protein sequence ID" value="AZV43747.1"/>
    <property type="molecule type" value="Genomic_DNA"/>
</dbReference>
<name>A0A3Q9RPG1_9BACI</name>
<protein>
    <recommendedName>
        <fullName evidence="3">Right handed beta helix domain-containing protein</fullName>
    </recommendedName>
</protein>
<dbReference type="OrthoDB" id="7262119at2"/>
<dbReference type="SUPFAM" id="SSF51126">
    <property type="entry name" value="Pectin lyase-like"/>
    <property type="match status" value="1"/>
</dbReference>
<dbReference type="AlphaFoldDB" id="A0A3Q9RPG1"/>
<dbReference type="InterPro" id="IPR012334">
    <property type="entry name" value="Pectin_lyas_fold"/>
</dbReference>
<evidence type="ECO:0000313" key="1">
    <source>
        <dbReference type="EMBL" id="AZV43747.1"/>
    </source>
</evidence>
<gene>
    <name evidence="1" type="ORF">BAOM_3138</name>
</gene>
<dbReference type="Gene3D" id="2.160.20.10">
    <property type="entry name" value="Single-stranded right-handed beta-helix, Pectin lyase-like"/>
    <property type="match status" value="1"/>
</dbReference>
<dbReference type="Proteomes" id="UP000283095">
    <property type="component" value="Chromosome"/>
</dbReference>
<proteinExistence type="predicted"/>
<dbReference type="RefSeq" id="WP_127760861.1">
    <property type="nucleotide sequence ID" value="NZ_CP026095.1"/>
</dbReference>
<sequence length="468" mass="51437">MGLKRIKRHMIDQEFVQQVDDSVSTLNNHATKLNDHDDELAAVSTQLAETEIQITNKTAGRVNLKEYENLIPNKAMIPDPVNWDWEIPMQQAVNDADDIFIPDGIFFMSSFPVLTTRKHIHGAGSSLFHSTSKTVLRFPAGVKGITTQTNDSAFTVIENLCLHSLSTTLGTDDGIVLGSNRVTIRNVLVQGFGRHGINIDSTNGNVNLCNLENVRSYQNKGRGFSLSGGVDNNVLTLHKCDATGNGDWGFYNTARHSILFNCHASQNTGGGFYDNGISNVYYMPYVEEGVGNFSTIDASSSYGIWIATFYAAIYPSVHANARTSWFIQHQSGFTRKLTIHDNGGPSSGKNYEFDNGVFNAGAFRLRNVTDNKNIFDVNSTLTRFMFHLPIGFTPVTASATNNTSFLDSADNILKHRDNAGRTGNMSRFVAVPASATATGTPGDWSADANYMYVCHTANTWKRVAIATW</sequence>
<dbReference type="KEGG" id="pasa:BAOM_3138"/>
<organism evidence="1 2">
    <name type="scientific">Peribacillus asahii</name>
    <dbReference type="NCBI Taxonomy" id="228899"/>
    <lineage>
        <taxon>Bacteria</taxon>
        <taxon>Bacillati</taxon>
        <taxon>Bacillota</taxon>
        <taxon>Bacilli</taxon>
        <taxon>Bacillales</taxon>
        <taxon>Bacillaceae</taxon>
        <taxon>Peribacillus</taxon>
    </lineage>
</organism>
<dbReference type="InterPro" id="IPR011050">
    <property type="entry name" value="Pectin_lyase_fold/virulence"/>
</dbReference>
<reference evidence="1 2" key="1">
    <citation type="submission" date="2018-01" db="EMBL/GenBank/DDBJ databases">
        <title>Bacillus asahii Genome sequencing and assembly.</title>
        <authorList>
            <person name="Jiang H."/>
            <person name="Feng Y."/>
            <person name="Zhao F."/>
            <person name="Lin X."/>
        </authorList>
    </citation>
    <scope>NUCLEOTIDE SEQUENCE [LARGE SCALE GENOMIC DNA]</scope>
    <source>
        <strain evidence="1 2">OM18</strain>
    </source>
</reference>
<accession>A0A3Q9RPG1</accession>
<evidence type="ECO:0008006" key="3">
    <source>
        <dbReference type="Google" id="ProtNLM"/>
    </source>
</evidence>
<evidence type="ECO:0000313" key="2">
    <source>
        <dbReference type="Proteomes" id="UP000283095"/>
    </source>
</evidence>